<keyword evidence="3" id="KW-1185">Reference proteome</keyword>
<dbReference type="PROSITE" id="PS50994">
    <property type="entry name" value="INTEGRASE"/>
    <property type="match status" value="1"/>
</dbReference>
<gene>
    <name evidence="2" type="ORF">HEQ44_11810</name>
</gene>
<accession>A0ABX1LAC4</accession>
<dbReference type="Proteomes" id="UP000707477">
    <property type="component" value="Unassembled WGS sequence"/>
</dbReference>
<dbReference type="PANTHER" id="PTHR46889">
    <property type="entry name" value="TRANSPOSASE INSF FOR INSERTION SEQUENCE IS3B-RELATED"/>
    <property type="match status" value="1"/>
</dbReference>
<feature type="domain" description="Integrase catalytic" evidence="1">
    <location>
        <begin position="118"/>
        <end position="281"/>
    </location>
</feature>
<dbReference type="Pfam" id="PF13333">
    <property type="entry name" value="rve_2"/>
    <property type="match status" value="1"/>
</dbReference>
<organism evidence="2 3">
    <name type="scientific">Levilactobacillus tujiorum</name>
    <dbReference type="NCBI Taxonomy" id="2912243"/>
    <lineage>
        <taxon>Bacteria</taxon>
        <taxon>Bacillati</taxon>
        <taxon>Bacillota</taxon>
        <taxon>Bacilli</taxon>
        <taxon>Lactobacillales</taxon>
        <taxon>Lactobacillaceae</taxon>
        <taxon>Levilactobacillus</taxon>
    </lineage>
</organism>
<dbReference type="InterPro" id="IPR048020">
    <property type="entry name" value="Transpos_IS3"/>
</dbReference>
<dbReference type="InterPro" id="IPR012337">
    <property type="entry name" value="RNaseH-like_sf"/>
</dbReference>
<dbReference type="InterPro" id="IPR036397">
    <property type="entry name" value="RNaseH_sf"/>
</dbReference>
<proteinExistence type="predicted"/>
<comment type="caution">
    <text evidence="2">The sequence shown here is derived from an EMBL/GenBank/DDBJ whole genome shotgun (WGS) entry which is preliminary data.</text>
</comment>
<evidence type="ECO:0000259" key="1">
    <source>
        <dbReference type="PROSITE" id="PS50994"/>
    </source>
</evidence>
<protein>
    <submittedName>
        <fullName evidence="2">IS3 family transposase</fullName>
    </submittedName>
</protein>
<evidence type="ECO:0000313" key="2">
    <source>
        <dbReference type="EMBL" id="NLR30832.1"/>
    </source>
</evidence>
<sequence length="283" mass="32444">MVSKLRSQYPLKELLRKLKLPRATYYDRLKRNHKPDKYAKVKHFIRQEYVNSGASYGYRRMHTATINAGFTYSEETIRKIMTDINLKVTLFSRHTGKYSSYKGTVGKIAPNLLKQKFNATKPLTVLHTDVTQVALANGKWGYISVIIDEASKEVLSAITSYSPNKKLIKATLRTAQKCIPNGSHPILHSDQGWQYQISSYQLKLKEMGIIQSMSRKGNCHDNAPVESFFSLLKRECLDQYKINNITELRGILTAYIEWFNHDRISMKTKGLSPISYRTQALAA</sequence>
<dbReference type="NCBIfam" id="NF033516">
    <property type="entry name" value="transpos_IS3"/>
    <property type="match status" value="1"/>
</dbReference>
<dbReference type="InterPro" id="IPR050900">
    <property type="entry name" value="Transposase_IS3/IS150/IS904"/>
</dbReference>
<name>A0ABX1LAC4_9LACO</name>
<dbReference type="Gene3D" id="3.30.420.10">
    <property type="entry name" value="Ribonuclease H-like superfamily/Ribonuclease H"/>
    <property type="match status" value="1"/>
</dbReference>
<evidence type="ECO:0000313" key="3">
    <source>
        <dbReference type="Proteomes" id="UP000707477"/>
    </source>
</evidence>
<dbReference type="EMBL" id="JAAVSD010000076">
    <property type="protein sequence ID" value="NLR30832.1"/>
    <property type="molecule type" value="Genomic_DNA"/>
</dbReference>
<reference evidence="2 3" key="1">
    <citation type="submission" date="2020-03" db="EMBL/GenBank/DDBJ databases">
        <authorList>
            <person name="Zhang Z."/>
            <person name="Guo Z."/>
            <person name="Hou Q."/>
            <person name="Shen X."/>
        </authorList>
    </citation>
    <scope>NUCLEOTIDE SEQUENCE [LARGE SCALE GENOMIC DNA]</scope>
    <source>
        <strain evidence="2 3">HBUAS51329</strain>
    </source>
</reference>
<dbReference type="InterPro" id="IPR001584">
    <property type="entry name" value="Integrase_cat-core"/>
</dbReference>
<dbReference type="PANTHER" id="PTHR46889:SF4">
    <property type="entry name" value="TRANSPOSASE INSO FOR INSERTION SEQUENCE ELEMENT IS911B-RELATED"/>
    <property type="match status" value="1"/>
</dbReference>
<dbReference type="Pfam" id="PF00665">
    <property type="entry name" value="rve"/>
    <property type="match status" value="1"/>
</dbReference>
<dbReference type="SUPFAM" id="SSF53098">
    <property type="entry name" value="Ribonuclease H-like"/>
    <property type="match status" value="1"/>
</dbReference>